<dbReference type="RefSeq" id="WP_078765386.1">
    <property type="nucleotide sequence ID" value="NZ_FUXZ01000003.1"/>
</dbReference>
<dbReference type="SUPFAM" id="SSF55144">
    <property type="entry name" value="LigT-like"/>
    <property type="match status" value="1"/>
</dbReference>
<evidence type="ECO:0000313" key="2">
    <source>
        <dbReference type="Proteomes" id="UP000190814"/>
    </source>
</evidence>
<dbReference type="Pfam" id="PF13563">
    <property type="entry name" value="2_5_RNA_ligase2"/>
    <property type="match status" value="1"/>
</dbReference>
<keyword evidence="2" id="KW-1185">Reference proteome</keyword>
<accession>A0A1T4V9I3</accession>
<keyword evidence="1" id="KW-0436">Ligase</keyword>
<protein>
    <submittedName>
        <fullName evidence="1">2'-5' RNA ligase</fullName>
    </submittedName>
</protein>
<dbReference type="STRING" id="39495.SAMN02745111_00494"/>
<dbReference type="EMBL" id="FUXZ01000003">
    <property type="protein sequence ID" value="SKA61546.1"/>
    <property type="molecule type" value="Genomic_DNA"/>
</dbReference>
<dbReference type="AlphaFoldDB" id="A0A1T4V9I3"/>
<proteinExistence type="predicted"/>
<reference evidence="1 2" key="1">
    <citation type="submission" date="2017-02" db="EMBL/GenBank/DDBJ databases">
        <authorList>
            <person name="Peterson S.W."/>
        </authorList>
    </citation>
    <scope>NUCLEOTIDE SEQUENCE [LARGE SCALE GENOMIC DNA]</scope>
    <source>
        <strain evidence="1 2">ATCC 35992</strain>
    </source>
</reference>
<dbReference type="GO" id="GO:0016874">
    <property type="term" value="F:ligase activity"/>
    <property type="evidence" value="ECO:0007669"/>
    <property type="project" value="UniProtKB-KW"/>
</dbReference>
<sequence length="167" mass="19378">MADKALYVLAGYDDNTEERLAGMQNELYKKGYDGIQTKGIPMHFTLGSYDSDREDELVKRLKEVAKMHKAFDVSFNHIGMFNLPDNYVLFVKPEVSSEMLLLKDEFRDDNSMFNWSSHTTLLIDKPEIIHKAIPEVLNNFSAFEGKVTTLHLYEFWPTRHILSVKLK</sequence>
<gene>
    <name evidence="1" type="ORF">SAMN02745111_00494</name>
</gene>
<evidence type="ECO:0000313" key="1">
    <source>
        <dbReference type="EMBL" id="SKA61546.1"/>
    </source>
</evidence>
<dbReference type="Gene3D" id="3.90.1140.10">
    <property type="entry name" value="Cyclic phosphodiesterase"/>
    <property type="match status" value="1"/>
</dbReference>
<dbReference type="OrthoDB" id="1820388at2"/>
<dbReference type="InterPro" id="IPR009097">
    <property type="entry name" value="Cyclic_Pdiesterase"/>
</dbReference>
<name>A0A1T4V9I3_9FIRM</name>
<organism evidence="1 2">
    <name type="scientific">Eubacterium uniforme</name>
    <dbReference type="NCBI Taxonomy" id="39495"/>
    <lineage>
        <taxon>Bacteria</taxon>
        <taxon>Bacillati</taxon>
        <taxon>Bacillota</taxon>
        <taxon>Clostridia</taxon>
        <taxon>Eubacteriales</taxon>
        <taxon>Eubacteriaceae</taxon>
        <taxon>Eubacterium</taxon>
    </lineage>
</organism>
<dbReference type="Proteomes" id="UP000190814">
    <property type="component" value="Unassembled WGS sequence"/>
</dbReference>